<evidence type="ECO:0000313" key="2">
    <source>
        <dbReference type="EMBL" id="MCI65935.1"/>
    </source>
</evidence>
<comment type="caution">
    <text evidence="2">The sequence shown here is derived from an EMBL/GenBank/DDBJ whole genome shotgun (WGS) entry which is preliminary data.</text>
</comment>
<accession>A0A392U1K8</accession>
<evidence type="ECO:0000256" key="1">
    <source>
        <dbReference type="SAM" id="MobiDB-lite"/>
    </source>
</evidence>
<dbReference type="EMBL" id="LXQA010685418">
    <property type="protein sequence ID" value="MCI65935.1"/>
    <property type="molecule type" value="Genomic_DNA"/>
</dbReference>
<feature type="compositionally biased region" description="Basic and acidic residues" evidence="1">
    <location>
        <begin position="1"/>
        <end position="12"/>
    </location>
</feature>
<sequence length="69" mass="7356">WGQIFPHDDGDGGKNSSVGTLGRGTGNFLRTFPAPLTSLAGTVGSMEMGMDEEYFPKRGIRMGMGSFLN</sequence>
<dbReference type="Proteomes" id="UP000265520">
    <property type="component" value="Unassembled WGS sequence"/>
</dbReference>
<reference evidence="2 3" key="1">
    <citation type="journal article" date="2018" name="Front. Plant Sci.">
        <title>Red Clover (Trifolium pratense) and Zigzag Clover (T. medium) - A Picture of Genomic Similarities and Differences.</title>
        <authorList>
            <person name="Dluhosova J."/>
            <person name="Istvanek J."/>
            <person name="Nedelnik J."/>
            <person name="Repkova J."/>
        </authorList>
    </citation>
    <scope>NUCLEOTIDE SEQUENCE [LARGE SCALE GENOMIC DNA]</scope>
    <source>
        <strain evidence="3">cv. 10/8</strain>
        <tissue evidence="2">Leaf</tissue>
    </source>
</reference>
<feature type="non-terminal residue" evidence="2">
    <location>
        <position position="69"/>
    </location>
</feature>
<evidence type="ECO:0000313" key="3">
    <source>
        <dbReference type="Proteomes" id="UP000265520"/>
    </source>
</evidence>
<dbReference type="AlphaFoldDB" id="A0A392U1K8"/>
<proteinExistence type="predicted"/>
<feature type="non-terminal residue" evidence="2">
    <location>
        <position position="1"/>
    </location>
</feature>
<feature type="region of interest" description="Disordered" evidence="1">
    <location>
        <begin position="1"/>
        <end position="24"/>
    </location>
</feature>
<name>A0A392U1K8_9FABA</name>
<protein>
    <submittedName>
        <fullName evidence="2">Uncharacterized protein</fullName>
    </submittedName>
</protein>
<keyword evidence="3" id="KW-1185">Reference proteome</keyword>
<organism evidence="2 3">
    <name type="scientific">Trifolium medium</name>
    <dbReference type="NCBI Taxonomy" id="97028"/>
    <lineage>
        <taxon>Eukaryota</taxon>
        <taxon>Viridiplantae</taxon>
        <taxon>Streptophyta</taxon>
        <taxon>Embryophyta</taxon>
        <taxon>Tracheophyta</taxon>
        <taxon>Spermatophyta</taxon>
        <taxon>Magnoliopsida</taxon>
        <taxon>eudicotyledons</taxon>
        <taxon>Gunneridae</taxon>
        <taxon>Pentapetalae</taxon>
        <taxon>rosids</taxon>
        <taxon>fabids</taxon>
        <taxon>Fabales</taxon>
        <taxon>Fabaceae</taxon>
        <taxon>Papilionoideae</taxon>
        <taxon>50 kb inversion clade</taxon>
        <taxon>NPAAA clade</taxon>
        <taxon>Hologalegina</taxon>
        <taxon>IRL clade</taxon>
        <taxon>Trifolieae</taxon>
        <taxon>Trifolium</taxon>
    </lineage>
</organism>